<name>A0A931FB56_9ENTE</name>
<evidence type="ECO:0000313" key="2">
    <source>
        <dbReference type="Proteomes" id="UP000637757"/>
    </source>
</evidence>
<comment type="caution">
    <text evidence="1">The sequence shown here is derived from an EMBL/GenBank/DDBJ whole genome shotgun (WGS) entry which is preliminary data.</text>
</comment>
<evidence type="ECO:0000313" key="1">
    <source>
        <dbReference type="EMBL" id="MBF8808112.1"/>
    </source>
</evidence>
<proteinExistence type="predicted"/>
<sequence>MFKEEIIRLCHEKKINNVEFIRMTYLFSKGTFKEIDKYLTILVQSTFDIYQEITEIKAQFSELKLLKNGKSYLLLGILGKDCFINISVGTYSENQNHNLHIEISSTQGLIDFDPENDKAFTGPNQWIDYFEGITINELCVPDYLKEAREEQKF</sequence>
<organism evidence="1 2">
    <name type="scientific">Enterococcus lacertideformus</name>
    <dbReference type="NCBI Taxonomy" id="2771493"/>
    <lineage>
        <taxon>Bacteria</taxon>
        <taxon>Bacillati</taxon>
        <taxon>Bacillota</taxon>
        <taxon>Bacilli</taxon>
        <taxon>Lactobacillales</taxon>
        <taxon>Enterococcaceae</taxon>
        <taxon>Enterococcus</taxon>
    </lineage>
</organism>
<reference evidence="1" key="1">
    <citation type="submission" date="2020-09" db="EMBL/GenBank/DDBJ databases">
        <title>Genomic insights into the novelty and pathogenicity of a unique biofilm-forming Enterococcus sp. bacteria (Enterococcus lacertideformus) identified in reptiles.</title>
        <authorList>
            <person name="Agius J.E."/>
            <person name="Phalen D.N."/>
            <person name="Rose K."/>
            <person name="Eden J.-S."/>
        </authorList>
    </citation>
    <scope>NUCLEOTIDE SEQUENCE</scope>
    <source>
        <strain evidence="1">PHRS 0518</strain>
    </source>
</reference>
<protein>
    <submittedName>
        <fullName evidence="1">Uncharacterized protein</fullName>
    </submittedName>
</protein>
<dbReference type="EMBL" id="JADAKE010000016">
    <property type="protein sequence ID" value="MBF8808112.1"/>
    <property type="molecule type" value="Genomic_DNA"/>
</dbReference>
<gene>
    <name evidence="1" type="ORF">IC227_07060</name>
</gene>
<dbReference type="AlphaFoldDB" id="A0A931FB56"/>
<keyword evidence="2" id="KW-1185">Reference proteome</keyword>
<dbReference type="Proteomes" id="UP000637757">
    <property type="component" value="Unassembled WGS sequence"/>
</dbReference>
<accession>A0A931FB56</accession>